<dbReference type="Proteomes" id="UP001075001">
    <property type="component" value="Unassembled WGS sequence"/>
</dbReference>
<sequence>MMTPHYRFPASAELNRRLPKETFYQRLNPGSALRQAFVVQLQEIVWKYKLADGTLNLAANSDYPELQVIDIELKDGASDIDVAVLRAIDSLIVFPVYFRVTRRCNEVLQIQYQLGYKHSVAEVQHKVTPICYFASGWFSLPDEKDLVPLPVALNISQLYRQLLQPLATLPPRRDEPLTMWMARLEDIARQEKRISQQQKQLQREKQFNRRVELNRELVKLRHALAALQAVDD</sequence>
<proteinExistence type="predicted"/>
<evidence type="ECO:0000313" key="2">
    <source>
        <dbReference type="EMBL" id="MDG1641091.1"/>
    </source>
</evidence>
<evidence type="ECO:0000256" key="1">
    <source>
        <dbReference type="SAM" id="Coils"/>
    </source>
</evidence>
<evidence type="ECO:0000313" key="3">
    <source>
        <dbReference type="Proteomes" id="UP001075001"/>
    </source>
</evidence>
<keyword evidence="1" id="KW-0175">Coiled coil</keyword>
<feature type="coiled-coil region" evidence="1">
    <location>
        <begin position="184"/>
        <end position="230"/>
    </location>
</feature>
<dbReference type="EMBL" id="JAPQEX020000001">
    <property type="protein sequence ID" value="MDG1641091.1"/>
    <property type="molecule type" value="Genomic_DNA"/>
</dbReference>
<protein>
    <submittedName>
        <fullName evidence="2">DUF4391 domain-containing protein</fullName>
    </submittedName>
</protein>
<accession>A0ABT6E6R8</accession>
<name>A0ABT6E6R8_9ENTR</name>
<reference evidence="2" key="1">
    <citation type="submission" date="2023-03" db="EMBL/GenBank/DDBJ databases">
        <title>identification of new KPC variant in Klebsiella huaxiensis from the Hospital Sewage Samples in China.</title>
        <authorList>
            <person name="Wu Y."/>
        </authorList>
    </citation>
    <scope>NUCLEOTIDE SEQUENCE</scope>
    <source>
        <strain evidence="2">ZR-9</strain>
    </source>
</reference>
<organism evidence="2 3">
    <name type="scientific">Klebsiella huaxiensis</name>
    <dbReference type="NCBI Taxonomy" id="2153354"/>
    <lineage>
        <taxon>Bacteria</taxon>
        <taxon>Pseudomonadati</taxon>
        <taxon>Pseudomonadota</taxon>
        <taxon>Gammaproteobacteria</taxon>
        <taxon>Enterobacterales</taxon>
        <taxon>Enterobacteriaceae</taxon>
        <taxon>Klebsiella/Raoultella group</taxon>
        <taxon>Klebsiella</taxon>
    </lineage>
</organism>
<dbReference type="Pfam" id="PF14335">
    <property type="entry name" value="DUF4391"/>
    <property type="match status" value="1"/>
</dbReference>
<comment type="caution">
    <text evidence="2">The sequence shown here is derived from an EMBL/GenBank/DDBJ whole genome shotgun (WGS) entry which is preliminary data.</text>
</comment>
<dbReference type="InterPro" id="IPR025503">
    <property type="entry name" value="DUF4391"/>
</dbReference>
<gene>
    <name evidence="2" type="ORF">OXR69_004200</name>
</gene>
<dbReference type="RefSeq" id="WP_128335021.1">
    <property type="nucleotide sequence ID" value="NZ_JAPQEX020000001.1"/>
</dbReference>
<keyword evidence="3" id="KW-1185">Reference proteome</keyword>